<feature type="transmembrane region" description="Helical" evidence="2">
    <location>
        <begin position="33"/>
        <end position="53"/>
    </location>
</feature>
<reference evidence="3" key="1">
    <citation type="submission" date="2020-06" db="EMBL/GenBank/DDBJ databases">
        <title>Unique genomic features of the anaerobic methanotrophic archaea.</title>
        <authorList>
            <person name="Chadwick G.L."/>
            <person name="Skennerton C.T."/>
            <person name="Laso-Perez R."/>
            <person name="Leu A.O."/>
            <person name="Speth D.R."/>
            <person name="Yu H."/>
            <person name="Morgan-Lang C."/>
            <person name="Hatzenpichler R."/>
            <person name="Goudeau D."/>
            <person name="Malmstrom R."/>
            <person name="Brazelton W.J."/>
            <person name="Woyke T."/>
            <person name="Hallam S.J."/>
            <person name="Tyson G.W."/>
            <person name="Wegener G."/>
            <person name="Boetius A."/>
            <person name="Orphan V."/>
        </authorList>
    </citation>
    <scope>NUCLEOTIDE SEQUENCE</scope>
</reference>
<evidence type="ECO:0000313" key="3">
    <source>
        <dbReference type="EMBL" id="QNO47414.1"/>
    </source>
</evidence>
<keyword evidence="2" id="KW-1133">Transmembrane helix</keyword>
<proteinExistence type="predicted"/>
<gene>
    <name evidence="3" type="ORF">MPGFIOMI_00012</name>
</gene>
<dbReference type="InterPro" id="IPR051829">
    <property type="entry name" value="Multiheme_Cytochr_ET"/>
</dbReference>
<dbReference type="EMBL" id="MT631262">
    <property type="protein sequence ID" value="QNO47414.1"/>
    <property type="molecule type" value="Genomic_DNA"/>
</dbReference>
<dbReference type="SUPFAM" id="SSF48695">
    <property type="entry name" value="Multiheme cytochromes"/>
    <property type="match status" value="3"/>
</dbReference>
<evidence type="ECO:0000256" key="2">
    <source>
        <dbReference type="SAM" id="Phobius"/>
    </source>
</evidence>
<dbReference type="InterPro" id="IPR036280">
    <property type="entry name" value="Multihaem_cyt_sf"/>
</dbReference>
<accession>A0A7G9YHD0</accession>
<dbReference type="Gene3D" id="1.10.1130.10">
    <property type="entry name" value="Flavocytochrome C3, Chain A"/>
    <property type="match status" value="2"/>
</dbReference>
<sequence length="817" mass="88178">MIRSHAVSDKTRMARGDGFNNTIRAIHLSVPSIINIILSLTLVAGFMIAAAPLTPAAENGTEIVQLEDATFISPDLWVANASRTFGEHDLADIAEGTYMTIGGEPSTFHVSSLLHGGFGGDCLGCHQIGGLAPPDLQINETAFCSSVHAGLNHEAMYNATMTSLANRACWACHSNLTSDGEEPTDHPDEYWNPRPCVACHRTGNFEAPAIYEHFYKGGSTGGTAGIAIRVACVGCHLNGTAEHNPIPEMSAEAVASHYASRDHLPATDNCTICHQDEEGGADFGSASQVFAHDKAGSCDDCHGQVGTFHDRELVIPPERTCEACHTSADSVEKYGTPGQIRTHYPGAPDESVDTTMIDETLICAKCHNVSGRDEDLHSKSLTRHLDESEETAYRGYCFDCHAEGGTFPYQSQTLISKLSHGKAADCMAVNCIEPCHNITGVSAFHAPTDVVSGYLGLAPSGAGAECMDCHPRHMRLGEFGEDEVECLECHPGYEAAHYSDAIVEEVNKTYTCALCHNEKADQYHNLTYVYGEGETMVDESCYACHARDTNFTEVQTLAYGTGEVRGGVMIAGTVQEVNVEESFTCTECHNVTDTPFHYSPYPLGSAQDPGWAGWTPGARVRDCKDCHTNYGNAPPFNATDMSGTGHGHEEDCYVCHGGRDPVTFHTLEVFDVTPHVAGISVAPDIVHAGDSVVLDAKVVTGWKMEVRYIEYFVDIIGENGDGTPLEFTRTTYYGQATEATATISTTGWSEGRHTIFVKSLDSRGVWSEPGLVMLTVTKPEGAIAAIVHGREIIFMGTIALIALIIALLYVIRWGRMK</sequence>
<dbReference type="Gene3D" id="3.90.10.10">
    <property type="entry name" value="Cytochrome C3"/>
    <property type="match status" value="1"/>
</dbReference>
<protein>
    <submittedName>
        <fullName evidence="3">Uncharacterized protein</fullName>
    </submittedName>
</protein>
<keyword evidence="2" id="KW-0812">Transmembrane</keyword>
<feature type="transmembrane region" description="Helical" evidence="2">
    <location>
        <begin position="792"/>
        <end position="811"/>
    </location>
</feature>
<keyword evidence="1" id="KW-0732">Signal</keyword>
<dbReference type="AlphaFoldDB" id="A0A7G9YHD0"/>
<evidence type="ECO:0000256" key="1">
    <source>
        <dbReference type="ARBA" id="ARBA00022729"/>
    </source>
</evidence>
<organism evidence="3">
    <name type="scientific">Candidatus Methanogaster sp. ANME-2c ERB4</name>
    <dbReference type="NCBI Taxonomy" id="2759911"/>
    <lineage>
        <taxon>Archaea</taxon>
        <taxon>Methanobacteriati</taxon>
        <taxon>Methanobacteriota</taxon>
        <taxon>Stenosarchaea group</taxon>
        <taxon>Methanomicrobia</taxon>
        <taxon>Methanosarcinales</taxon>
        <taxon>ANME-2 cluster</taxon>
        <taxon>Candidatus Methanogasteraceae</taxon>
        <taxon>Candidatus Methanogaster</taxon>
    </lineage>
</organism>
<keyword evidence="2" id="KW-0472">Membrane</keyword>
<dbReference type="PANTHER" id="PTHR35038">
    <property type="entry name" value="DISSIMILATORY SULFITE REDUCTASE SIRA"/>
    <property type="match status" value="1"/>
</dbReference>
<name>A0A7G9YHD0_9EURY</name>